<keyword evidence="1" id="KW-0732">Signal</keyword>
<gene>
    <name evidence="2" type="ORF">V3330_19020</name>
</gene>
<evidence type="ECO:0000256" key="1">
    <source>
        <dbReference type="SAM" id="SignalP"/>
    </source>
</evidence>
<sequence>MNRLFLAMILLAMAAPSPAQQAFSSLEEQMTGKEFTAAGLEKLSPQELEALNRWIRGRSLATLDASRAPTTPGDSRGFENQQIQNMDRTTITSRLVGTFTGWDGETVFELENGMIWEQSDKDKFYIREIENPVVTIEPGAFRTWRLSVEGYSSECRVERIQ</sequence>
<proteinExistence type="predicted"/>
<comment type="caution">
    <text evidence="2">The sequence shown here is derived from an EMBL/GenBank/DDBJ whole genome shotgun (WGS) entry which is preliminary data.</text>
</comment>
<dbReference type="AlphaFoldDB" id="A0AAW9RLC2"/>
<keyword evidence="3" id="KW-1185">Reference proteome</keyword>
<accession>A0AAW9RLC2</accession>
<dbReference type="EMBL" id="JAZHOG010000018">
    <property type="protein sequence ID" value="MEJ8569728.1"/>
    <property type="molecule type" value="Genomic_DNA"/>
</dbReference>
<evidence type="ECO:0000313" key="2">
    <source>
        <dbReference type="EMBL" id="MEJ8569728.1"/>
    </source>
</evidence>
<feature type="signal peptide" evidence="1">
    <location>
        <begin position="1"/>
        <end position="21"/>
    </location>
</feature>
<dbReference type="RefSeq" id="WP_354697055.1">
    <property type="nucleotide sequence ID" value="NZ_JAZHOG010000018.1"/>
</dbReference>
<feature type="chain" id="PRO_5043454795" description="Secreted protein" evidence="1">
    <location>
        <begin position="22"/>
        <end position="161"/>
    </location>
</feature>
<evidence type="ECO:0008006" key="4">
    <source>
        <dbReference type="Google" id="ProtNLM"/>
    </source>
</evidence>
<organism evidence="2 3">
    <name type="scientific">Elongatibacter sediminis</name>
    <dbReference type="NCBI Taxonomy" id="3119006"/>
    <lineage>
        <taxon>Bacteria</taxon>
        <taxon>Pseudomonadati</taxon>
        <taxon>Pseudomonadota</taxon>
        <taxon>Gammaproteobacteria</taxon>
        <taxon>Chromatiales</taxon>
        <taxon>Wenzhouxiangellaceae</taxon>
        <taxon>Elongatibacter</taxon>
    </lineage>
</organism>
<reference evidence="2 3" key="1">
    <citation type="submission" date="2024-02" db="EMBL/GenBank/DDBJ databases">
        <title>A novel Wenzhouxiangellaceae bacterium, isolated from coastal sediments.</title>
        <authorList>
            <person name="Du Z.-J."/>
            <person name="Ye Y.-Q."/>
            <person name="Zhang X.-Y."/>
        </authorList>
    </citation>
    <scope>NUCLEOTIDE SEQUENCE [LARGE SCALE GENOMIC DNA]</scope>
    <source>
        <strain evidence="2 3">CH-27</strain>
    </source>
</reference>
<name>A0AAW9RLC2_9GAMM</name>
<protein>
    <recommendedName>
        <fullName evidence="4">Secreted protein</fullName>
    </recommendedName>
</protein>
<dbReference type="Proteomes" id="UP001359886">
    <property type="component" value="Unassembled WGS sequence"/>
</dbReference>
<evidence type="ECO:0000313" key="3">
    <source>
        <dbReference type="Proteomes" id="UP001359886"/>
    </source>
</evidence>